<feature type="non-terminal residue" evidence="4">
    <location>
        <position position="1"/>
    </location>
</feature>
<accession>A0ABM1EMK6</accession>
<evidence type="ECO:0000313" key="3">
    <source>
        <dbReference type="Proteomes" id="UP000695022"/>
    </source>
</evidence>
<reference evidence="4" key="1">
    <citation type="submission" date="2025-08" db="UniProtKB">
        <authorList>
            <consortium name="RefSeq"/>
        </authorList>
    </citation>
    <scope>IDENTIFICATION</scope>
</reference>
<evidence type="ECO:0000256" key="1">
    <source>
        <dbReference type="SAM" id="MobiDB-lite"/>
    </source>
</evidence>
<evidence type="ECO:0000259" key="2">
    <source>
        <dbReference type="PROSITE" id="PS50011"/>
    </source>
</evidence>
<dbReference type="PROSITE" id="PS50011">
    <property type="entry name" value="PROTEIN_KINASE_DOM"/>
    <property type="match status" value="1"/>
</dbReference>
<dbReference type="PANTHER" id="PTHR13902">
    <property type="entry name" value="SERINE/THREONINE-PROTEIN KINASE WNK WITH NO LYSINE -RELATED"/>
    <property type="match status" value="1"/>
</dbReference>
<dbReference type="InterPro" id="IPR011009">
    <property type="entry name" value="Kinase-like_dom_sf"/>
</dbReference>
<dbReference type="RefSeq" id="XP_014673427.1">
    <property type="nucleotide sequence ID" value="XM_014817941.1"/>
</dbReference>
<sequence length="438" mass="49074">LQDKIKQVFDNLTQLEHANIVKFHKYWCDTDRDAENPRVIFITEYMSSGSLKKFLQKTKKNNKTINAKSWKRWCTQILSALSYLHSCDAPIIHGNLTCDTIFIQHNGLIKIGSVAPDAIHQHVKTCRQEKRNMYYIAPEYGAASCSVVTPAVDIYALGICVLEMATLGSISSNGEGQPVTETAIQETIHALEDHLQQDFILKCIEKDPTKRPTARQLLLHKVLVEVHSLRLVAAHKLIQTPHLLESLTDESFEKSADTQCASLVMKGVSHKYKYMDFPFTETLDKFIEDVKIGIYPLTLFETPGGTRPRAESPEVAEAVKSDTPDPDVEVRRVTNMQCKVHAEQEGQGLQLTLLLKMEDKMNRELSCKVLDSDSSAMLAEELVHYGFINETDREALAKLIDENIETCRNQVVGCTSLPLSGSDQALTQTKKQALGSTA</sequence>
<gene>
    <name evidence="4" type="primary">LOC106813728</name>
</gene>
<organism evidence="3 4">
    <name type="scientific">Priapulus caudatus</name>
    <name type="common">Priapulid worm</name>
    <dbReference type="NCBI Taxonomy" id="37621"/>
    <lineage>
        <taxon>Eukaryota</taxon>
        <taxon>Metazoa</taxon>
        <taxon>Ecdysozoa</taxon>
        <taxon>Scalidophora</taxon>
        <taxon>Priapulida</taxon>
        <taxon>Priapulimorpha</taxon>
        <taxon>Priapulimorphida</taxon>
        <taxon>Priapulidae</taxon>
        <taxon>Priapulus</taxon>
    </lineage>
</organism>
<name>A0ABM1EMK6_PRICU</name>
<proteinExistence type="predicted"/>
<feature type="region of interest" description="Disordered" evidence="1">
    <location>
        <begin position="305"/>
        <end position="326"/>
    </location>
</feature>
<dbReference type="Proteomes" id="UP000695022">
    <property type="component" value="Unplaced"/>
</dbReference>
<dbReference type="Gene3D" id="1.10.510.10">
    <property type="entry name" value="Transferase(Phosphotransferase) domain 1"/>
    <property type="match status" value="1"/>
</dbReference>
<dbReference type="Gene3D" id="3.30.200.20">
    <property type="entry name" value="Phosphorylase Kinase, domain 1"/>
    <property type="match status" value="1"/>
</dbReference>
<feature type="domain" description="Protein kinase" evidence="2">
    <location>
        <begin position="1"/>
        <end position="223"/>
    </location>
</feature>
<keyword evidence="3" id="KW-1185">Reference proteome</keyword>
<evidence type="ECO:0000313" key="4">
    <source>
        <dbReference type="RefSeq" id="XP_014673427.1"/>
    </source>
</evidence>
<dbReference type="Pfam" id="PF00069">
    <property type="entry name" value="Pkinase"/>
    <property type="match status" value="1"/>
</dbReference>
<protein>
    <submittedName>
        <fullName evidence="4">Nuclear receptor-binding protein-like</fullName>
    </submittedName>
</protein>
<dbReference type="InterPro" id="IPR050588">
    <property type="entry name" value="WNK_Ser-Thr_kinase"/>
</dbReference>
<dbReference type="InterPro" id="IPR000719">
    <property type="entry name" value="Prot_kinase_dom"/>
</dbReference>
<dbReference type="GeneID" id="106813728"/>
<feature type="compositionally biased region" description="Basic and acidic residues" evidence="1">
    <location>
        <begin position="308"/>
        <end position="326"/>
    </location>
</feature>
<dbReference type="SUPFAM" id="SSF56112">
    <property type="entry name" value="Protein kinase-like (PK-like)"/>
    <property type="match status" value="1"/>
</dbReference>